<keyword evidence="2" id="KW-1185">Reference proteome</keyword>
<proteinExistence type="predicted"/>
<dbReference type="Proteomes" id="UP000828390">
    <property type="component" value="Unassembled WGS sequence"/>
</dbReference>
<protein>
    <submittedName>
        <fullName evidence="1">Uncharacterized protein</fullName>
    </submittedName>
</protein>
<accession>A0A9D4S462</accession>
<evidence type="ECO:0000313" key="2">
    <source>
        <dbReference type="Proteomes" id="UP000828390"/>
    </source>
</evidence>
<reference evidence="1" key="1">
    <citation type="journal article" date="2019" name="bioRxiv">
        <title>The Genome of the Zebra Mussel, Dreissena polymorpha: A Resource for Invasive Species Research.</title>
        <authorList>
            <person name="McCartney M.A."/>
            <person name="Auch B."/>
            <person name="Kono T."/>
            <person name="Mallez S."/>
            <person name="Zhang Y."/>
            <person name="Obille A."/>
            <person name="Becker A."/>
            <person name="Abrahante J.E."/>
            <person name="Garbe J."/>
            <person name="Badalamenti J.P."/>
            <person name="Herman A."/>
            <person name="Mangelson H."/>
            <person name="Liachko I."/>
            <person name="Sullivan S."/>
            <person name="Sone E.D."/>
            <person name="Koren S."/>
            <person name="Silverstein K.A.T."/>
            <person name="Beckman K.B."/>
            <person name="Gohl D.M."/>
        </authorList>
    </citation>
    <scope>NUCLEOTIDE SEQUENCE</scope>
    <source>
        <strain evidence="1">Duluth1</strain>
        <tissue evidence="1">Whole animal</tissue>
    </source>
</reference>
<gene>
    <name evidence="1" type="ORF">DPMN_015152</name>
</gene>
<organism evidence="1 2">
    <name type="scientific">Dreissena polymorpha</name>
    <name type="common">Zebra mussel</name>
    <name type="synonym">Mytilus polymorpha</name>
    <dbReference type="NCBI Taxonomy" id="45954"/>
    <lineage>
        <taxon>Eukaryota</taxon>
        <taxon>Metazoa</taxon>
        <taxon>Spiralia</taxon>
        <taxon>Lophotrochozoa</taxon>
        <taxon>Mollusca</taxon>
        <taxon>Bivalvia</taxon>
        <taxon>Autobranchia</taxon>
        <taxon>Heteroconchia</taxon>
        <taxon>Euheterodonta</taxon>
        <taxon>Imparidentia</taxon>
        <taxon>Neoheterodontei</taxon>
        <taxon>Myida</taxon>
        <taxon>Dreissenoidea</taxon>
        <taxon>Dreissenidae</taxon>
        <taxon>Dreissena</taxon>
    </lineage>
</organism>
<sequence>MEENFMEVHRLVQELDTRSSVNLAAGNTIETLGITTTSMGEGESRRQELNSRER</sequence>
<comment type="caution">
    <text evidence="1">The sequence shown here is derived from an EMBL/GenBank/DDBJ whole genome shotgun (WGS) entry which is preliminary data.</text>
</comment>
<dbReference type="EMBL" id="JAIWYP010000001">
    <property type="protein sequence ID" value="KAH3891061.1"/>
    <property type="molecule type" value="Genomic_DNA"/>
</dbReference>
<dbReference type="AlphaFoldDB" id="A0A9D4S462"/>
<evidence type="ECO:0000313" key="1">
    <source>
        <dbReference type="EMBL" id="KAH3891061.1"/>
    </source>
</evidence>
<reference evidence="1" key="2">
    <citation type="submission" date="2020-11" db="EMBL/GenBank/DDBJ databases">
        <authorList>
            <person name="McCartney M.A."/>
            <person name="Auch B."/>
            <person name="Kono T."/>
            <person name="Mallez S."/>
            <person name="Becker A."/>
            <person name="Gohl D.M."/>
            <person name="Silverstein K.A.T."/>
            <person name="Koren S."/>
            <person name="Bechman K.B."/>
            <person name="Herman A."/>
            <person name="Abrahante J.E."/>
            <person name="Garbe J."/>
        </authorList>
    </citation>
    <scope>NUCLEOTIDE SEQUENCE</scope>
    <source>
        <strain evidence="1">Duluth1</strain>
        <tissue evidence="1">Whole animal</tissue>
    </source>
</reference>
<name>A0A9D4S462_DREPO</name>